<reference evidence="5" key="1">
    <citation type="journal article" date="2019" name="Int. J. Syst. Evol. Microbiol.">
        <title>The Global Catalogue of Microorganisms (GCM) 10K type strain sequencing project: providing services to taxonomists for standard genome sequencing and annotation.</title>
        <authorList>
            <consortium name="The Broad Institute Genomics Platform"/>
            <consortium name="The Broad Institute Genome Sequencing Center for Infectious Disease"/>
            <person name="Wu L."/>
            <person name="Ma J."/>
        </authorList>
    </citation>
    <scope>NUCLEOTIDE SEQUENCE [LARGE SCALE GENOMIC DNA]</scope>
    <source>
        <strain evidence="5">JCM 13004</strain>
    </source>
</reference>
<protein>
    <recommendedName>
        <fullName evidence="3">Restriction endonuclease type IV Mrr domain-containing protein</fullName>
    </recommendedName>
</protein>
<evidence type="ECO:0000313" key="5">
    <source>
        <dbReference type="Proteomes" id="UP001500037"/>
    </source>
</evidence>
<keyword evidence="5" id="KW-1185">Reference proteome</keyword>
<accession>A0ABP4GJ54</accession>
<dbReference type="RefSeq" id="WP_344440606.1">
    <property type="nucleotide sequence ID" value="NZ_BAAALF010000018.1"/>
</dbReference>
<comment type="caution">
    <text evidence="4">The sequence shown here is derived from an EMBL/GenBank/DDBJ whole genome shotgun (WGS) entry which is preliminary data.</text>
</comment>
<proteinExistence type="predicted"/>
<dbReference type="InterPro" id="IPR011335">
    <property type="entry name" value="Restrct_endonuc-II-like"/>
</dbReference>
<keyword evidence="1" id="KW-0175">Coiled coil</keyword>
<dbReference type="PANTHER" id="PTHR30015">
    <property type="entry name" value="MRR RESTRICTION SYSTEM PROTEIN"/>
    <property type="match status" value="1"/>
</dbReference>
<dbReference type="InterPro" id="IPR007560">
    <property type="entry name" value="Restrct_endonuc_IV_Mrr"/>
</dbReference>
<feature type="domain" description="Restriction endonuclease type IV Mrr" evidence="3">
    <location>
        <begin position="362"/>
        <end position="476"/>
    </location>
</feature>
<name>A0ABP4GJ54_9ACTN</name>
<dbReference type="PANTHER" id="PTHR30015:SF7">
    <property type="entry name" value="TYPE IV METHYL-DIRECTED RESTRICTION ENZYME ECOKMRR"/>
    <property type="match status" value="1"/>
</dbReference>
<feature type="region of interest" description="Disordered" evidence="2">
    <location>
        <begin position="23"/>
        <end position="52"/>
    </location>
</feature>
<evidence type="ECO:0000256" key="2">
    <source>
        <dbReference type="SAM" id="MobiDB-lite"/>
    </source>
</evidence>
<gene>
    <name evidence="4" type="ORF">GCM10009665_16740</name>
</gene>
<evidence type="ECO:0000256" key="1">
    <source>
        <dbReference type="SAM" id="Coils"/>
    </source>
</evidence>
<dbReference type="SUPFAM" id="SSF52980">
    <property type="entry name" value="Restriction endonuclease-like"/>
    <property type="match status" value="1"/>
</dbReference>
<feature type="compositionally biased region" description="Low complexity" evidence="2">
    <location>
        <begin position="23"/>
        <end position="32"/>
    </location>
</feature>
<evidence type="ECO:0000259" key="3">
    <source>
        <dbReference type="Pfam" id="PF04471"/>
    </source>
</evidence>
<feature type="coiled-coil region" evidence="1">
    <location>
        <begin position="67"/>
        <end position="141"/>
    </location>
</feature>
<dbReference type="InterPro" id="IPR052906">
    <property type="entry name" value="Type_IV_Methyl-Rstrct_Enzyme"/>
</dbReference>
<sequence length="501" mass="55188">MARRKTVPELLAEALLAKQQAKLAQARAGQAAVSNPAPVRRPRKPHRPDPAAEHARLLAAGEKLLAREDATKAKEAARIEADLAKRRAAREREAQQRQREQERAVRERERFERDALKQRLKEEAEQRCREVAAVLDELESVLRDRPDGLEDWHPLVERALAHGGASGVADVVEDLLRRSPVPAGCREDAAVGYVPEAGQLLVDVALPSQDVVPAVAGYRFVAQRGEVVPQQVKEADLQETYRRLLARLALRALDEAFSVTPTGLVGTVVLNGHVATTDPATGRAVLPCVVSMMVERADFAELILDEPRLDPQRCLRNLGAVISRHPHDLEPVSPIVDFDPARFKIAADTAVVGPLDGRPDLLQMDPFAFERLVRELFTAMGYETWRTQNSRDDGLDAVAVRRDPVGVTVIAVQAKRTKNVVSPEVVRALLGTLQDKQAARGVLVTTSWYGKTSWETAHRNGQRLDLIDGRNLKALLLEHLGVDALISLSKLPPGWQPGDVD</sequence>
<dbReference type="InterPro" id="IPR011856">
    <property type="entry name" value="tRNA_endonuc-like_dom_sf"/>
</dbReference>
<dbReference type="Pfam" id="PF04471">
    <property type="entry name" value="Mrr_cat"/>
    <property type="match status" value="1"/>
</dbReference>
<dbReference type="Gene3D" id="3.40.1350.10">
    <property type="match status" value="1"/>
</dbReference>
<dbReference type="EMBL" id="BAAALF010000018">
    <property type="protein sequence ID" value="GAA1226846.1"/>
    <property type="molecule type" value="Genomic_DNA"/>
</dbReference>
<organism evidence="4 5">
    <name type="scientific">Kitasatospora nipponensis</name>
    <dbReference type="NCBI Taxonomy" id="258049"/>
    <lineage>
        <taxon>Bacteria</taxon>
        <taxon>Bacillati</taxon>
        <taxon>Actinomycetota</taxon>
        <taxon>Actinomycetes</taxon>
        <taxon>Kitasatosporales</taxon>
        <taxon>Streptomycetaceae</taxon>
        <taxon>Kitasatospora</taxon>
    </lineage>
</organism>
<dbReference type="Proteomes" id="UP001500037">
    <property type="component" value="Unassembled WGS sequence"/>
</dbReference>
<evidence type="ECO:0000313" key="4">
    <source>
        <dbReference type="EMBL" id="GAA1226846.1"/>
    </source>
</evidence>